<keyword evidence="4" id="KW-1185">Reference proteome</keyword>
<accession>A0ABQ0GHW8</accession>
<proteinExistence type="predicted"/>
<evidence type="ECO:0000259" key="2">
    <source>
        <dbReference type="Pfam" id="PF09362"/>
    </source>
</evidence>
<sequence length="356" mass="39249">MQWNILALAVLVQHGFGQIQGIPEGVPPMLRFSCSQLVIDRLDPLVTPGTVPSPHLHQIVGGNSFNASMDPATHDLVKSSTCTTCTFSEDLSNYWTAVLYFRARNGTYKRVPQGVSEMLRGNGGITVYYIPPYDGKTKVTAFKPGFRMLVGDAALKSQSKDPKVCHRCMPESGDWSHLNCAPPDSQTLPDKFCAGGIRSVITFPTCWDGKNIDSPDHQSHVSYPSEGTFDSPGGGTCPDTHPVKIPQVMFEVIWDTREFNKEELWPEGGSQPFVWSTGDKDGYTQHGDYVFGWKDDSLQRAMDNFCFGDVCDVLERQSDEDAMKCTIPQVVEDDIDGCKLHFPHGTEKSLGEDGSG</sequence>
<dbReference type="Pfam" id="PF09362">
    <property type="entry name" value="DUF1996"/>
    <property type="match status" value="1"/>
</dbReference>
<comment type="caution">
    <text evidence="3">The sequence shown here is derived from an EMBL/GenBank/DDBJ whole genome shotgun (WGS) entry which is preliminary data.</text>
</comment>
<dbReference type="InterPro" id="IPR018535">
    <property type="entry name" value="DUF1996"/>
</dbReference>
<reference evidence="3 4" key="1">
    <citation type="submission" date="2024-09" db="EMBL/GenBank/DDBJ databases">
        <title>Itraconazole resistance in Madurella fahalii resulting from another homologue of gene encoding cytochrome P450 14-alpha sterol demethylase (CYP51).</title>
        <authorList>
            <person name="Yoshioka I."/>
            <person name="Fahal A.H."/>
            <person name="Kaneko S."/>
            <person name="Yaguchi T."/>
        </authorList>
    </citation>
    <scope>NUCLEOTIDE SEQUENCE [LARGE SCALE GENOMIC DNA]</scope>
    <source>
        <strain evidence="3 4">IFM 68171</strain>
    </source>
</reference>
<feature type="chain" id="PRO_5046219366" description="DUF1996 domain-containing protein" evidence="1">
    <location>
        <begin position="22"/>
        <end position="356"/>
    </location>
</feature>
<feature type="domain" description="DUF1996" evidence="2">
    <location>
        <begin position="43"/>
        <end position="293"/>
    </location>
</feature>
<dbReference type="EMBL" id="BAAFSV010000004">
    <property type="protein sequence ID" value="GAB1317362.1"/>
    <property type="molecule type" value="Genomic_DNA"/>
</dbReference>
<gene>
    <name evidence="3" type="ORF">MFIFM68171_07572</name>
</gene>
<keyword evidence="1" id="KW-0732">Signal</keyword>
<dbReference type="PANTHER" id="PTHR43662:SF2">
    <property type="entry name" value="DUF1996 DOMAIN-CONTAINING PROTEIN"/>
    <property type="match status" value="1"/>
</dbReference>
<dbReference type="RefSeq" id="XP_070919093.1">
    <property type="nucleotide sequence ID" value="XM_071062992.1"/>
</dbReference>
<evidence type="ECO:0000256" key="1">
    <source>
        <dbReference type="SAM" id="SignalP"/>
    </source>
</evidence>
<evidence type="ECO:0000313" key="4">
    <source>
        <dbReference type="Proteomes" id="UP001628179"/>
    </source>
</evidence>
<organism evidence="3 4">
    <name type="scientific">Madurella fahalii</name>
    <dbReference type="NCBI Taxonomy" id="1157608"/>
    <lineage>
        <taxon>Eukaryota</taxon>
        <taxon>Fungi</taxon>
        <taxon>Dikarya</taxon>
        <taxon>Ascomycota</taxon>
        <taxon>Pezizomycotina</taxon>
        <taxon>Sordariomycetes</taxon>
        <taxon>Sordariomycetidae</taxon>
        <taxon>Sordariales</taxon>
        <taxon>Sordariales incertae sedis</taxon>
        <taxon>Madurella</taxon>
    </lineage>
</organism>
<feature type="signal peptide" evidence="1">
    <location>
        <begin position="1"/>
        <end position="21"/>
    </location>
</feature>
<evidence type="ECO:0000313" key="3">
    <source>
        <dbReference type="EMBL" id="GAB1317362.1"/>
    </source>
</evidence>
<name>A0ABQ0GHW8_9PEZI</name>
<dbReference type="PANTHER" id="PTHR43662">
    <property type="match status" value="1"/>
</dbReference>
<dbReference type="Proteomes" id="UP001628179">
    <property type="component" value="Unassembled WGS sequence"/>
</dbReference>
<dbReference type="GeneID" id="98178315"/>
<protein>
    <recommendedName>
        <fullName evidence="2">DUF1996 domain-containing protein</fullName>
    </recommendedName>
</protein>